<dbReference type="OrthoDB" id="2395109at2759"/>
<dbReference type="VEuPathDB" id="FungiDB:RhiirA1_467320"/>
<name>A0A2N1MCC7_9GLOM</name>
<dbReference type="VEuPathDB" id="FungiDB:FUN_021843"/>
<dbReference type="EMBL" id="LLXL01003134">
    <property type="protein sequence ID" value="PKK59259.1"/>
    <property type="molecule type" value="Genomic_DNA"/>
</dbReference>
<accession>A0A2N1MCC7</accession>
<sequence length="219" mass="24892">MYILYGFSEATFSAIGKRKKLGRPPNDRFSATMKRSCSENISLIQKLEVAIDNGLYLLDKCEELHNTCNKLMNENTQLRNGLEQSIISSKKLSKEVRQLLTDAKNVLNLEQQVAFDKQHIQSLTMSWKDLSHKAELSSKSFELQTVKTECGVYKQHVSDMAEQSLITKYQTSIPFPEKQNKEMLGGGISELSFLYPASVKRNTIIIFTLSGYLLLLQTQ</sequence>
<reference evidence="1 2" key="1">
    <citation type="submission" date="2016-04" db="EMBL/GenBank/DDBJ databases">
        <title>Genome analyses suggest a sexual origin of heterokaryosis in a supposedly ancient asexual fungus.</title>
        <authorList>
            <person name="Ropars J."/>
            <person name="Sedzielewska K."/>
            <person name="Noel J."/>
            <person name="Charron P."/>
            <person name="Farinelli L."/>
            <person name="Marton T."/>
            <person name="Kruger M."/>
            <person name="Pelin A."/>
            <person name="Brachmann A."/>
            <person name="Corradi N."/>
        </authorList>
    </citation>
    <scope>NUCLEOTIDE SEQUENCE [LARGE SCALE GENOMIC DNA]</scope>
    <source>
        <strain evidence="1 2">C2</strain>
    </source>
</reference>
<evidence type="ECO:0000313" key="2">
    <source>
        <dbReference type="Proteomes" id="UP000233469"/>
    </source>
</evidence>
<evidence type="ECO:0000313" key="1">
    <source>
        <dbReference type="EMBL" id="PKK59259.1"/>
    </source>
</evidence>
<protein>
    <submittedName>
        <fullName evidence="1">Uncharacterized protein</fullName>
    </submittedName>
</protein>
<reference evidence="1 2" key="2">
    <citation type="submission" date="2017-10" db="EMBL/GenBank/DDBJ databases">
        <title>Extensive intraspecific genome diversity in a model arbuscular mycorrhizal fungus.</title>
        <authorList>
            <person name="Chen E.C.H."/>
            <person name="Morin E."/>
            <person name="Baudet D."/>
            <person name="Noel J."/>
            <person name="Ndikumana S."/>
            <person name="Charron P."/>
            <person name="St-Onge C."/>
            <person name="Giorgi J."/>
            <person name="Grigoriev I.V."/>
            <person name="Roux C."/>
            <person name="Martin F.M."/>
            <person name="Corradi N."/>
        </authorList>
    </citation>
    <scope>NUCLEOTIDE SEQUENCE [LARGE SCALE GENOMIC DNA]</scope>
    <source>
        <strain evidence="1 2">C2</strain>
    </source>
</reference>
<dbReference type="VEuPathDB" id="FungiDB:RhiirFUN_003769"/>
<comment type="caution">
    <text evidence="1">The sequence shown here is derived from an EMBL/GenBank/DDBJ whole genome shotgun (WGS) entry which is preliminary data.</text>
</comment>
<dbReference type="Proteomes" id="UP000233469">
    <property type="component" value="Unassembled WGS sequence"/>
</dbReference>
<gene>
    <name evidence="1" type="ORF">RhiirC2_795081</name>
</gene>
<dbReference type="AlphaFoldDB" id="A0A2N1MCC7"/>
<organism evidence="1 2">
    <name type="scientific">Rhizophagus irregularis</name>
    <dbReference type="NCBI Taxonomy" id="588596"/>
    <lineage>
        <taxon>Eukaryota</taxon>
        <taxon>Fungi</taxon>
        <taxon>Fungi incertae sedis</taxon>
        <taxon>Mucoromycota</taxon>
        <taxon>Glomeromycotina</taxon>
        <taxon>Glomeromycetes</taxon>
        <taxon>Glomerales</taxon>
        <taxon>Glomeraceae</taxon>
        <taxon>Rhizophagus</taxon>
    </lineage>
</organism>
<dbReference type="VEuPathDB" id="FungiDB:RhiirFUN_011580"/>
<proteinExistence type="predicted"/>